<gene>
    <name evidence="1" type="ORF">PUR21_07415</name>
</gene>
<dbReference type="Proteomes" id="UP001404845">
    <property type="component" value="Unassembled WGS sequence"/>
</dbReference>
<dbReference type="InterPro" id="IPR038573">
    <property type="entry name" value="BrnT_sf"/>
</dbReference>
<dbReference type="Pfam" id="PF04365">
    <property type="entry name" value="BrnT_toxin"/>
    <property type="match status" value="1"/>
</dbReference>
<evidence type="ECO:0000313" key="1">
    <source>
        <dbReference type="EMBL" id="MEN3227466.1"/>
    </source>
</evidence>
<comment type="caution">
    <text evidence="1">The sequence shown here is derived from an EMBL/GenBank/DDBJ whole genome shotgun (WGS) entry which is preliminary data.</text>
</comment>
<protein>
    <submittedName>
        <fullName evidence="1">BrnT family toxin</fullName>
    </submittedName>
</protein>
<accession>A0ABU9Z913</accession>
<dbReference type="Gene3D" id="3.10.450.530">
    <property type="entry name" value="Ribonuclease toxin, BrnT, of type II toxin-antitoxin system"/>
    <property type="match status" value="1"/>
</dbReference>
<name>A0ABU9Z913_9HYPH</name>
<keyword evidence="2" id="KW-1185">Reference proteome</keyword>
<proteinExistence type="predicted"/>
<reference evidence="1 2" key="1">
    <citation type="journal article" date="2023" name="PLoS ONE">
        <title>Complete genome assembly of Hawai'i environmental nontuberculous mycobacteria reveals unexpected co-isolation with methylobacteria.</title>
        <authorList>
            <person name="Hendrix J."/>
            <person name="Epperson L.E."/>
            <person name="Tong E.I."/>
            <person name="Chan Y.L."/>
            <person name="Hasan N.A."/>
            <person name="Dawrs S.N."/>
            <person name="Norton G.J."/>
            <person name="Virdi R."/>
            <person name="Crooks J.L."/>
            <person name="Chan E.D."/>
            <person name="Honda J.R."/>
            <person name="Strong M."/>
        </authorList>
    </citation>
    <scope>NUCLEOTIDE SEQUENCE [LARGE SCALE GENOMIC DNA]</scope>
    <source>
        <strain evidence="1 2">NJH_HI01</strain>
    </source>
</reference>
<evidence type="ECO:0000313" key="2">
    <source>
        <dbReference type="Proteomes" id="UP001404845"/>
    </source>
</evidence>
<dbReference type="EMBL" id="JAQYXL010000001">
    <property type="protein sequence ID" value="MEN3227466.1"/>
    <property type="molecule type" value="Genomic_DNA"/>
</dbReference>
<sequence>MPITFDPAKSEWNRQERGMPFTMAERFDFDTALAREDDRDAYPEPRFQALGKIGREVVFLVFSPTEDGFRVISLRRATKQERSLWLARHP</sequence>
<dbReference type="InterPro" id="IPR007460">
    <property type="entry name" value="BrnT_toxin"/>
</dbReference>
<dbReference type="RefSeq" id="WP_200672591.1">
    <property type="nucleotide sequence ID" value="NZ_JACWCW010000132.1"/>
</dbReference>
<organism evidence="1 2">
    <name type="scientific">Methylorubrum rhodesianum</name>
    <dbReference type="NCBI Taxonomy" id="29427"/>
    <lineage>
        <taxon>Bacteria</taxon>
        <taxon>Pseudomonadati</taxon>
        <taxon>Pseudomonadota</taxon>
        <taxon>Alphaproteobacteria</taxon>
        <taxon>Hyphomicrobiales</taxon>
        <taxon>Methylobacteriaceae</taxon>
        <taxon>Methylorubrum</taxon>
    </lineage>
</organism>